<evidence type="ECO:0000256" key="8">
    <source>
        <dbReference type="ARBA" id="ARBA00049003"/>
    </source>
</evidence>
<evidence type="ECO:0000313" key="14">
    <source>
        <dbReference type="EMBL" id="CAD9130183.1"/>
    </source>
</evidence>
<dbReference type="InterPro" id="IPR050494">
    <property type="entry name" value="Ser_Thr_dual-spec_kinase"/>
</dbReference>
<dbReference type="PANTHER" id="PTHR24058">
    <property type="entry name" value="DUAL SPECIFICITY PROTEIN KINASE"/>
    <property type="match status" value="1"/>
</dbReference>
<feature type="compositionally biased region" description="Polar residues" evidence="12">
    <location>
        <begin position="70"/>
        <end position="86"/>
    </location>
</feature>
<reference evidence="14" key="1">
    <citation type="submission" date="2021-01" db="EMBL/GenBank/DDBJ databases">
        <authorList>
            <person name="Corre E."/>
            <person name="Pelletier E."/>
            <person name="Niang G."/>
            <person name="Scheremetjew M."/>
            <person name="Finn R."/>
            <person name="Kale V."/>
            <person name="Holt S."/>
            <person name="Cochrane G."/>
            <person name="Meng A."/>
            <person name="Brown T."/>
            <person name="Cohen L."/>
        </authorList>
    </citation>
    <scope>NUCLEOTIDE SEQUENCE</scope>
    <source>
        <strain evidence="14">CCAP 1951/1</strain>
    </source>
</reference>
<dbReference type="EMBL" id="HBGF01032916">
    <property type="protein sequence ID" value="CAD9130183.1"/>
    <property type="molecule type" value="Transcribed_RNA"/>
</dbReference>
<proteinExistence type="inferred from homology"/>
<evidence type="ECO:0000256" key="4">
    <source>
        <dbReference type="ARBA" id="ARBA00022679"/>
    </source>
</evidence>
<feature type="binding site" evidence="11">
    <location>
        <position position="240"/>
    </location>
    <ligand>
        <name>ATP</name>
        <dbReference type="ChEBI" id="CHEBI:30616"/>
    </ligand>
</feature>
<comment type="catalytic activity">
    <reaction evidence="10">
        <text>L-tyrosyl-[protein] + ATP = O-phospho-L-tyrosyl-[protein] + ADP + H(+)</text>
        <dbReference type="Rhea" id="RHEA:10596"/>
        <dbReference type="Rhea" id="RHEA-COMP:10136"/>
        <dbReference type="Rhea" id="RHEA-COMP:20101"/>
        <dbReference type="ChEBI" id="CHEBI:15378"/>
        <dbReference type="ChEBI" id="CHEBI:30616"/>
        <dbReference type="ChEBI" id="CHEBI:46858"/>
        <dbReference type="ChEBI" id="CHEBI:61978"/>
        <dbReference type="ChEBI" id="CHEBI:456216"/>
        <dbReference type="EC" id="2.7.12.1"/>
    </reaction>
</comment>
<evidence type="ECO:0000256" key="6">
    <source>
        <dbReference type="ARBA" id="ARBA00022777"/>
    </source>
</evidence>
<keyword evidence="7 11" id="KW-0067">ATP-binding</keyword>
<evidence type="ECO:0000256" key="2">
    <source>
        <dbReference type="ARBA" id="ARBA00013203"/>
    </source>
</evidence>
<keyword evidence="3" id="KW-0723">Serine/threonine-protein kinase</keyword>
<dbReference type="InterPro" id="IPR017441">
    <property type="entry name" value="Protein_kinase_ATP_BS"/>
</dbReference>
<evidence type="ECO:0000256" key="10">
    <source>
        <dbReference type="ARBA" id="ARBA00051680"/>
    </source>
</evidence>
<name>A0A7S1MFB1_NEODS</name>
<dbReference type="GO" id="GO:0005856">
    <property type="term" value="C:cytoskeleton"/>
    <property type="evidence" value="ECO:0007669"/>
    <property type="project" value="TreeGrafter"/>
</dbReference>
<comment type="catalytic activity">
    <reaction evidence="8">
        <text>L-seryl-[protein] + ATP = O-phospho-L-seryl-[protein] + ADP + H(+)</text>
        <dbReference type="Rhea" id="RHEA:17989"/>
        <dbReference type="Rhea" id="RHEA-COMP:9863"/>
        <dbReference type="Rhea" id="RHEA-COMP:11604"/>
        <dbReference type="ChEBI" id="CHEBI:15378"/>
        <dbReference type="ChEBI" id="CHEBI:29999"/>
        <dbReference type="ChEBI" id="CHEBI:30616"/>
        <dbReference type="ChEBI" id="CHEBI:83421"/>
        <dbReference type="ChEBI" id="CHEBI:456216"/>
        <dbReference type="EC" id="2.7.12.1"/>
    </reaction>
</comment>
<comment type="catalytic activity">
    <reaction evidence="9">
        <text>L-threonyl-[protein] + ATP = O-phospho-L-threonyl-[protein] + ADP + H(+)</text>
        <dbReference type="Rhea" id="RHEA:46608"/>
        <dbReference type="Rhea" id="RHEA-COMP:11060"/>
        <dbReference type="Rhea" id="RHEA-COMP:11605"/>
        <dbReference type="ChEBI" id="CHEBI:15378"/>
        <dbReference type="ChEBI" id="CHEBI:30013"/>
        <dbReference type="ChEBI" id="CHEBI:30616"/>
        <dbReference type="ChEBI" id="CHEBI:61977"/>
        <dbReference type="ChEBI" id="CHEBI:456216"/>
        <dbReference type="EC" id="2.7.12.1"/>
    </reaction>
</comment>
<organism evidence="14">
    <name type="scientific">Neobodo designis</name>
    <name type="common">Flagellated protozoan</name>
    <name type="synonym">Bodo designis</name>
    <dbReference type="NCBI Taxonomy" id="312471"/>
    <lineage>
        <taxon>Eukaryota</taxon>
        <taxon>Discoba</taxon>
        <taxon>Euglenozoa</taxon>
        <taxon>Kinetoplastea</taxon>
        <taxon>Metakinetoplastina</taxon>
        <taxon>Neobodonida</taxon>
        <taxon>Neobodo</taxon>
    </lineage>
</organism>
<dbReference type="PROSITE" id="PS00108">
    <property type="entry name" value="PROTEIN_KINASE_ST"/>
    <property type="match status" value="1"/>
</dbReference>
<evidence type="ECO:0000256" key="12">
    <source>
        <dbReference type="SAM" id="MobiDB-lite"/>
    </source>
</evidence>
<dbReference type="GO" id="GO:0004712">
    <property type="term" value="F:protein serine/threonine/tyrosine kinase activity"/>
    <property type="evidence" value="ECO:0007669"/>
    <property type="project" value="UniProtKB-EC"/>
</dbReference>
<evidence type="ECO:0000256" key="9">
    <source>
        <dbReference type="ARBA" id="ARBA00049308"/>
    </source>
</evidence>
<evidence type="ECO:0000256" key="11">
    <source>
        <dbReference type="PROSITE-ProRule" id="PRU10141"/>
    </source>
</evidence>
<dbReference type="InterPro" id="IPR000719">
    <property type="entry name" value="Prot_kinase_dom"/>
</dbReference>
<keyword evidence="6" id="KW-0418">Kinase</keyword>
<protein>
    <recommendedName>
        <fullName evidence="2">dual-specificity kinase</fullName>
        <ecNumber evidence="2">2.7.12.1</ecNumber>
    </recommendedName>
</protein>
<comment type="similarity">
    <text evidence="1">Belongs to the protein kinase superfamily. CMGC Ser/Thr protein kinase family. MNB/DYRK subfamily.</text>
</comment>
<dbReference type="GO" id="GO:0005737">
    <property type="term" value="C:cytoplasm"/>
    <property type="evidence" value="ECO:0007669"/>
    <property type="project" value="TreeGrafter"/>
</dbReference>
<dbReference type="PROSITE" id="PS00107">
    <property type="entry name" value="PROTEIN_KINASE_ATP"/>
    <property type="match status" value="1"/>
</dbReference>
<dbReference type="PROSITE" id="PS50011">
    <property type="entry name" value="PROTEIN_KINASE_DOM"/>
    <property type="match status" value="1"/>
</dbReference>
<dbReference type="Pfam" id="PF00069">
    <property type="entry name" value="Pkinase"/>
    <property type="match status" value="1"/>
</dbReference>
<dbReference type="InterPro" id="IPR042521">
    <property type="entry name" value="DYRK"/>
</dbReference>
<dbReference type="GO" id="GO:0005524">
    <property type="term" value="F:ATP binding"/>
    <property type="evidence" value="ECO:0007669"/>
    <property type="project" value="UniProtKB-UniRule"/>
</dbReference>
<feature type="compositionally biased region" description="Low complexity" evidence="12">
    <location>
        <begin position="115"/>
        <end position="135"/>
    </location>
</feature>
<dbReference type="SMART" id="SM00220">
    <property type="entry name" value="S_TKc"/>
    <property type="match status" value="1"/>
</dbReference>
<evidence type="ECO:0000259" key="13">
    <source>
        <dbReference type="PROSITE" id="PS50011"/>
    </source>
</evidence>
<evidence type="ECO:0000256" key="3">
    <source>
        <dbReference type="ARBA" id="ARBA00022527"/>
    </source>
</evidence>
<dbReference type="Gene3D" id="3.30.10.30">
    <property type="entry name" value="DYRK"/>
    <property type="match status" value="1"/>
</dbReference>
<keyword evidence="4" id="KW-0808">Transferase</keyword>
<dbReference type="InterPro" id="IPR011009">
    <property type="entry name" value="Kinase-like_dom_sf"/>
</dbReference>
<keyword evidence="5 11" id="KW-0547">Nucleotide-binding</keyword>
<dbReference type="GO" id="GO:0004674">
    <property type="term" value="F:protein serine/threonine kinase activity"/>
    <property type="evidence" value="ECO:0007669"/>
    <property type="project" value="UniProtKB-KW"/>
</dbReference>
<gene>
    <name evidence="14" type="ORF">NDES1114_LOCUS22041</name>
</gene>
<dbReference type="PANTHER" id="PTHR24058:SF22">
    <property type="entry name" value="DUAL SPECIFICITY TYROSINE-PHOSPHORYLATION-REGULATED KINASE 4"/>
    <property type="match status" value="1"/>
</dbReference>
<dbReference type="Gene3D" id="1.10.510.10">
    <property type="entry name" value="Transferase(Phosphotransferase) domain 1"/>
    <property type="match status" value="1"/>
</dbReference>
<dbReference type="SUPFAM" id="SSF56112">
    <property type="entry name" value="Protein kinase-like (PK-like)"/>
    <property type="match status" value="1"/>
</dbReference>
<evidence type="ECO:0000256" key="5">
    <source>
        <dbReference type="ARBA" id="ARBA00022741"/>
    </source>
</evidence>
<feature type="region of interest" description="Disordered" evidence="12">
    <location>
        <begin position="1"/>
        <end position="29"/>
    </location>
</feature>
<dbReference type="CDD" id="cd14210">
    <property type="entry name" value="PKc_DYRK"/>
    <property type="match status" value="1"/>
</dbReference>
<feature type="region of interest" description="Disordered" evidence="12">
    <location>
        <begin position="45"/>
        <end position="144"/>
    </location>
</feature>
<evidence type="ECO:0000256" key="7">
    <source>
        <dbReference type="ARBA" id="ARBA00022840"/>
    </source>
</evidence>
<accession>A0A7S1MFB1</accession>
<evidence type="ECO:0000256" key="1">
    <source>
        <dbReference type="ARBA" id="ARBA00008867"/>
    </source>
</evidence>
<sequence length="535" mass="58664">MASLLKPQPPPRAPAGPSTGRGKATGGYAAPGAFDLLMRELEANGNAGLHRGRSNSRSRQPVSARVPSASRRNSNGALGDVTNRQPSQHRPKPPAAAAAAPHTARNQPSAAANLTPRDPAPTTTTTTSTTPRASDGGSGGMSWQDAVGQYASQLTAFEAREIQNFPKVYYCGQRCTRKVHAMELSGTNNHGFDDAQGDYKVVMEDHIAFRYQLLAPLGRGSFGQVSKALDHKTGQHVALKIIKNKKKFHEQALVEVKVLKHLNGKDADGASNVVRMLSHFKFRNHMVIAFELHGQSLYDLHKAHRFAPMTLSAIRNFGRQMLQTLVLTHREHVVHCDLKPENVLLVQGSKSRLSVIDFGSACFDSERLYTYIQSRFYRAPEVLLGIPYTPQIDVWSLGCMLAEFSNGYPLFAGESENQQMLLIMETFGLPPRSMLDRAPRKRIFFDASGTPKLVPNSRGRTPRPNTKSLAAFVQCTDPDFLDLLKGLLTYEPERRLTPSEALRHPFFASSSSTAAAASAGAAEPLLPRLQPSKRR</sequence>
<dbReference type="InterPro" id="IPR008271">
    <property type="entry name" value="Ser/Thr_kinase_AS"/>
</dbReference>
<dbReference type="AlphaFoldDB" id="A0A7S1MFB1"/>
<feature type="domain" description="Protein kinase" evidence="13">
    <location>
        <begin position="211"/>
        <end position="507"/>
    </location>
</feature>
<dbReference type="Gene3D" id="3.30.200.20">
    <property type="entry name" value="Phosphorylase Kinase, domain 1"/>
    <property type="match status" value="1"/>
</dbReference>
<dbReference type="EC" id="2.7.12.1" evidence="2"/>